<dbReference type="PATRIC" id="fig|742726.3.peg.1475"/>
<proteinExistence type="predicted"/>
<dbReference type="HOGENOM" id="CLU_004317_5_0_10"/>
<evidence type="ECO:0000256" key="1">
    <source>
        <dbReference type="ARBA" id="ARBA00004442"/>
    </source>
</evidence>
<dbReference type="NCBIfam" id="TIGR04056">
    <property type="entry name" value="OMP_RagA_SusC"/>
    <property type="match status" value="1"/>
</dbReference>
<dbReference type="AlphaFoldDB" id="K0X325"/>
<evidence type="ECO:0000313" key="5">
    <source>
        <dbReference type="EMBL" id="EJZ64921.1"/>
    </source>
</evidence>
<feature type="domain" description="TonB-dependent receptor-like beta-barrel" evidence="4">
    <location>
        <begin position="32"/>
        <end position="491"/>
    </location>
</feature>
<dbReference type="SUPFAM" id="SSF56935">
    <property type="entry name" value="Porins"/>
    <property type="match status" value="1"/>
</dbReference>
<protein>
    <submittedName>
        <fullName evidence="5">SusC/RagA family TonB-linked outer membrane protein</fullName>
    </submittedName>
</protein>
<name>K0X325_9BACT</name>
<evidence type="ECO:0000259" key="4">
    <source>
        <dbReference type="Pfam" id="PF00593"/>
    </source>
</evidence>
<keyword evidence="6" id="KW-1185">Reference proteome</keyword>
<comment type="subcellular location">
    <subcellularLocation>
        <location evidence="1">Cell outer membrane</location>
    </subcellularLocation>
</comment>
<dbReference type="Gene3D" id="2.40.170.20">
    <property type="entry name" value="TonB-dependent receptor, beta-barrel domain"/>
    <property type="match status" value="1"/>
</dbReference>
<dbReference type="Proteomes" id="UP000006044">
    <property type="component" value="Unassembled WGS sequence"/>
</dbReference>
<evidence type="ECO:0000256" key="2">
    <source>
        <dbReference type="ARBA" id="ARBA00023136"/>
    </source>
</evidence>
<dbReference type="GO" id="GO:0009279">
    <property type="term" value="C:cell outer membrane"/>
    <property type="evidence" value="ECO:0007669"/>
    <property type="project" value="UniProtKB-SubCell"/>
</dbReference>
<comment type="caution">
    <text evidence="5">The sequence shown here is derived from an EMBL/GenBank/DDBJ whole genome shotgun (WGS) entry which is preliminary data.</text>
</comment>
<keyword evidence="2" id="KW-0472">Membrane</keyword>
<evidence type="ECO:0000256" key="3">
    <source>
        <dbReference type="ARBA" id="ARBA00023237"/>
    </source>
</evidence>
<reference evidence="5 6" key="1">
    <citation type="submission" date="2012-08" db="EMBL/GenBank/DDBJ databases">
        <title>The Genome Sequence of Barnesiella intestinihominis YIT 11860.</title>
        <authorList>
            <consortium name="The Broad Institute Genome Sequencing Platform"/>
            <person name="Earl A."/>
            <person name="Ward D."/>
            <person name="Feldgarden M."/>
            <person name="Gevers D."/>
            <person name="Morotomi M."/>
            <person name="Walker B."/>
            <person name="Young S.K."/>
            <person name="Zeng Q."/>
            <person name="Gargeya S."/>
            <person name="Fitzgerald M."/>
            <person name="Haas B."/>
            <person name="Abouelleil A."/>
            <person name="Alvarado L."/>
            <person name="Arachchi H.M."/>
            <person name="Berlin A.M."/>
            <person name="Chapman S.B."/>
            <person name="Goldberg J."/>
            <person name="Griggs A."/>
            <person name="Gujja S."/>
            <person name="Hansen M."/>
            <person name="Howarth C."/>
            <person name="Imamovic A."/>
            <person name="Larimer J."/>
            <person name="McCowen C."/>
            <person name="Montmayeur A."/>
            <person name="Murphy C."/>
            <person name="Neiman D."/>
            <person name="Pearson M."/>
            <person name="Priest M."/>
            <person name="Roberts A."/>
            <person name="Saif S."/>
            <person name="Shea T."/>
            <person name="Sisk P."/>
            <person name="Sykes S."/>
            <person name="Wortman J."/>
            <person name="Nusbaum C."/>
            <person name="Birren B."/>
        </authorList>
    </citation>
    <scope>NUCLEOTIDE SEQUENCE [LARGE SCALE GENOMIC DNA]</scope>
    <source>
        <strain evidence="5 6">YIT 11860</strain>
    </source>
</reference>
<dbReference type="eggNOG" id="COG1629">
    <property type="taxonomic scope" value="Bacteria"/>
</dbReference>
<dbReference type="STRING" id="742726.HMPREF9448_01407"/>
<evidence type="ECO:0000313" key="6">
    <source>
        <dbReference type="Proteomes" id="UP000006044"/>
    </source>
</evidence>
<dbReference type="EMBL" id="ADLE01000008">
    <property type="protein sequence ID" value="EJZ64921.1"/>
    <property type="molecule type" value="Genomic_DNA"/>
</dbReference>
<dbReference type="InterPro" id="IPR036942">
    <property type="entry name" value="Beta-barrel_TonB_sf"/>
</dbReference>
<dbReference type="Pfam" id="PF00593">
    <property type="entry name" value="TonB_dep_Rec_b-barrel"/>
    <property type="match status" value="1"/>
</dbReference>
<dbReference type="InterPro" id="IPR023996">
    <property type="entry name" value="TonB-dep_OMP_SusC/RagA"/>
</dbReference>
<organism evidence="5 6">
    <name type="scientific">Barnesiella intestinihominis YIT 11860</name>
    <dbReference type="NCBI Taxonomy" id="742726"/>
    <lineage>
        <taxon>Bacteria</taxon>
        <taxon>Pseudomonadati</taxon>
        <taxon>Bacteroidota</taxon>
        <taxon>Bacteroidia</taxon>
        <taxon>Bacteroidales</taxon>
        <taxon>Barnesiellaceae</taxon>
        <taxon>Barnesiella</taxon>
    </lineage>
</organism>
<keyword evidence="3" id="KW-0998">Cell outer membrane</keyword>
<sequence>MAGFNYEQNHYKHHYATKLNIQSDELNDFNLGEKGKDVTVQGGQSKWALLGYFGRIGYDYAGKYLAEFNIRWDASSRFPKDHRAGLFPSFAVGYRMSEESFFDPIRKVFSNFKIRLSTGSLGNQAISDCYPYIQKLNMQGLGGYLMNGEPVTYAAVSAPPSGKLTWETVIHHNLGLDLGFFDNRLNLSADLFIRDTKDMLVPGKMLPGVYGATPPKENAADLRTKGFELAVSWYDQFNLGNKPFSYNLSFGLSDSKSVITKFDNPMKEFAKSSYYEGMTIGEIWGYKIDGLFQTDEEAAAYAKAVDNSYVCENIFVTAVGDYKGLQAGDPRYVDIDGSGRIDDGEKTADNRGDMVIIGNKEPRYLYNANIGLSWNGIDISAFFQGVGRQHRYPDGNNMMFWGGFARPYSSFVPANFLDNVWSEENPDAYLPKIRGYAAQGNRSLAHKNDRYLQNIAYCRLKNLTVGYTLPTEWTSKIKLDRLRVYFSGDNLFTWTKLKSDYIDPEQITVNSDARTYPFSKVFSFGLDITF</sequence>
<accession>K0X325</accession>
<dbReference type="InterPro" id="IPR000531">
    <property type="entry name" value="Beta-barrel_TonB"/>
</dbReference>
<gene>
    <name evidence="5" type="ORF">HMPREF9448_01407</name>
</gene>